<evidence type="ECO:0000313" key="1">
    <source>
        <dbReference type="EMBL" id="KAI7743330.1"/>
    </source>
</evidence>
<feature type="non-terminal residue" evidence="1">
    <location>
        <position position="124"/>
    </location>
</feature>
<accession>A0AAD5CM83</accession>
<protein>
    <submittedName>
        <fullName evidence="1">Uncharacterized protein</fullName>
    </submittedName>
</protein>
<dbReference type="AlphaFoldDB" id="A0AAD5CM83"/>
<sequence>IIIINSLVTPSFYISIYDLYGVNNKNYHINHQTQFFGFSSQNHSIITGGINIVSKWQKLDSRSPGITQKVSSSPYTLIKIFKSRVDFCFKYQFLYVSSILLPVVYKTQYMLSLYVFIPLILILD</sequence>
<feature type="non-terminal residue" evidence="1">
    <location>
        <position position="1"/>
    </location>
</feature>
<dbReference type="EMBL" id="JAMZMK010007743">
    <property type="protein sequence ID" value="KAI7743330.1"/>
    <property type="molecule type" value="Genomic_DNA"/>
</dbReference>
<keyword evidence="2" id="KW-1185">Reference proteome</keyword>
<proteinExistence type="predicted"/>
<dbReference type="Proteomes" id="UP001206925">
    <property type="component" value="Unassembled WGS sequence"/>
</dbReference>
<reference evidence="1" key="1">
    <citation type="submission" date="2022-06" db="EMBL/GenBank/DDBJ databases">
        <title>Uncovering the hologenomic basis of an extraordinary plant invasion.</title>
        <authorList>
            <person name="Bieker V.C."/>
            <person name="Martin M.D."/>
            <person name="Gilbert T."/>
            <person name="Hodgins K."/>
            <person name="Battlay P."/>
            <person name="Petersen B."/>
            <person name="Wilson J."/>
        </authorList>
    </citation>
    <scope>NUCLEOTIDE SEQUENCE</scope>
    <source>
        <strain evidence="1">AA19_3_7</strain>
        <tissue evidence="1">Leaf</tissue>
    </source>
</reference>
<gene>
    <name evidence="1" type="ORF">M8C21_032515</name>
</gene>
<organism evidence="1 2">
    <name type="scientific">Ambrosia artemisiifolia</name>
    <name type="common">Common ragweed</name>
    <dbReference type="NCBI Taxonomy" id="4212"/>
    <lineage>
        <taxon>Eukaryota</taxon>
        <taxon>Viridiplantae</taxon>
        <taxon>Streptophyta</taxon>
        <taxon>Embryophyta</taxon>
        <taxon>Tracheophyta</taxon>
        <taxon>Spermatophyta</taxon>
        <taxon>Magnoliopsida</taxon>
        <taxon>eudicotyledons</taxon>
        <taxon>Gunneridae</taxon>
        <taxon>Pentapetalae</taxon>
        <taxon>asterids</taxon>
        <taxon>campanulids</taxon>
        <taxon>Asterales</taxon>
        <taxon>Asteraceae</taxon>
        <taxon>Asteroideae</taxon>
        <taxon>Heliantheae alliance</taxon>
        <taxon>Heliantheae</taxon>
        <taxon>Ambrosia</taxon>
    </lineage>
</organism>
<evidence type="ECO:0000313" key="2">
    <source>
        <dbReference type="Proteomes" id="UP001206925"/>
    </source>
</evidence>
<name>A0AAD5CM83_AMBAR</name>
<comment type="caution">
    <text evidence="1">The sequence shown here is derived from an EMBL/GenBank/DDBJ whole genome shotgun (WGS) entry which is preliminary data.</text>
</comment>